<sequence length="36" mass="4217">MNKENFKEPNLFNHQQLQSNKHHAAKILVKNSTTLL</sequence>
<proteinExistence type="predicted"/>
<organism evidence="2">
    <name type="scientific">Rhizophora mucronata</name>
    <name type="common">Asiatic mangrove</name>
    <dbReference type="NCBI Taxonomy" id="61149"/>
    <lineage>
        <taxon>Eukaryota</taxon>
        <taxon>Viridiplantae</taxon>
        <taxon>Streptophyta</taxon>
        <taxon>Embryophyta</taxon>
        <taxon>Tracheophyta</taxon>
        <taxon>Spermatophyta</taxon>
        <taxon>Magnoliopsida</taxon>
        <taxon>eudicotyledons</taxon>
        <taxon>Gunneridae</taxon>
        <taxon>Pentapetalae</taxon>
        <taxon>rosids</taxon>
        <taxon>fabids</taxon>
        <taxon>Malpighiales</taxon>
        <taxon>Rhizophoraceae</taxon>
        <taxon>Rhizophora</taxon>
    </lineage>
</organism>
<accession>A0A2P2QLH6</accession>
<evidence type="ECO:0000256" key="1">
    <source>
        <dbReference type="SAM" id="MobiDB-lite"/>
    </source>
</evidence>
<dbReference type="AlphaFoldDB" id="A0A2P2QLH6"/>
<evidence type="ECO:0000313" key="2">
    <source>
        <dbReference type="EMBL" id="MBX67801.1"/>
    </source>
</evidence>
<name>A0A2P2QLH6_RHIMU</name>
<protein>
    <submittedName>
        <fullName evidence="2">Uncharacterized protein</fullName>
    </submittedName>
</protein>
<reference evidence="2" key="1">
    <citation type="submission" date="2018-02" db="EMBL/GenBank/DDBJ databases">
        <title>Rhizophora mucronata_Transcriptome.</title>
        <authorList>
            <person name="Meera S.P."/>
            <person name="Sreeshan A."/>
            <person name="Augustine A."/>
        </authorList>
    </citation>
    <scope>NUCLEOTIDE SEQUENCE</scope>
    <source>
        <tissue evidence="2">Leaf</tissue>
    </source>
</reference>
<dbReference type="EMBL" id="GGEC01087317">
    <property type="protein sequence ID" value="MBX67801.1"/>
    <property type="molecule type" value="Transcribed_RNA"/>
</dbReference>
<feature type="region of interest" description="Disordered" evidence="1">
    <location>
        <begin position="1"/>
        <end position="25"/>
    </location>
</feature>